<comment type="caution">
    <text evidence="1">The sequence shown here is derived from an EMBL/GenBank/DDBJ whole genome shotgun (WGS) entry which is preliminary data.</text>
</comment>
<dbReference type="EMBL" id="JANIBL010000097">
    <property type="protein sequence ID" value="MCQ8119824.1"/>
    <property type="molecule type" value="Genomic_DNA"/>
</dbReference>
<accession>A0ABT1TYH5</accession>
<evidence type="ECO:0000313" key="1">
    <source>
        <dbReference type="EMBL" id="MCQ8119824.1"/>
    </source>
</evidence>
<reference evidence="1 2" key="1">
    <citation type="submission" date="2022-07" db="EMBL/GenBank/DDBJ databases">
        <title>Methylomonas rivi sp. nov., Methylomonas rosea sp. nov., Methylomonas aureus sp. nov. and Methylomonas subterranea sp. nov., four novel methanotrophs isolated from a freshwater creek and the deep terrestrial subsurface.</title>
        <authorList>
            <person name="Abin C."/>
            <person name="Sankaranarayanan K."/>
            <person name="Garner C."/>
            <person name="Sindelar R."/>
            <person name="Kotary K."/>
            <person name="Garner R."/>
            <person name="Barclay S."/>
            <person name="Lawson P."/>
            <person name="Krumholz L."/>
        </authorList>
    </citation>
    <scope>NUCLEOTIDE SEQUENCE [LARGE SCALE GENOMIC DNA]</scope>
    <source>
        <strain evidence="1 2">WSC-7</strain>
    </source>
</reference>
<proteinExistence type="predicted"/>
<name>A0ABT1TYH5_9GAMM</name>
<dbReference type="RefSeq" id="WP_256608646.1">
    <property type="nucleotide sequence ID" value="NZ_JANIBL010000097.1"/>
</dbReference>
<sequence>MNEKLTMQDLNSAQHSVSKLKPLAEALAAVDDQSLNNNPEAIQKFNDFCDFTSLKLMEAAAIVARAQKQYKDRDQDLIAAAILRTSIITNEIANTIFAKENLLAGYEIKKGEMKKQSFSEAEILAVIGTPTADAEALDAQVESLQAEKVMIERFLSDAPRFDADLLAETKVLDLLQTRQDLGMSAVKM</sequence>
<evidence type="ECO:0000313" key="2">
    <source>
        <dbReference type="Proteomes" id="UP001524570"/>
    </source>
</evidence>
<protein>
    <submittedName>
        <fullName evidence="1">Uncharacterized protein</fullName>
    </submittedName>
</protein>
<organism evidence="1 2">
    <name type="scientific">Methylomonas rosea</name>
    <dbReference type="NCBI Taxonomy" id="2952227"/>
    <lineage>
        <taxon>Bacteria</taxon>
        <taxon>Pseudomonadati</taxon>
        <taxon>Pseudomonadota</taxon>
        <taxon>Gammaproteobacteria</taxon>
        <taxon>Methylococcales</taxon>
        <taxon>Methylococcaceae</taxon>
        <taxon>Methylomonas</taxon>
    </lineage>
</organism>
<gene>
    <name evidence="1" type="ORF">NP589_20570</name>
</gene>
<keyword evidence="2" id="KW-1185">Reference proteome</keyword>
<dbReference type="Proteomes" id="UP001524570">
    <property type="component" value="Unassembled WGS sequence"/>
</dbReference>